<evidence type="ECO:0000313" key="3">
    <source>
        <dbReference type="Proteomes" id="UP000006906"/>
    </source>
</evidence>
<proteinExistence type="predicted"/>
<dbReference type="OrthoDB" id="548806at2759"/>
<keyword evidence="3" id="KW-1185">Reference proteome</keyword>
<feature type="region of interest" description="Disordered" evidence="1">
    <location>
        <begin position="543"/>
        <end position="573"/>
    </location>
</feature>
<accession>A0A2K3CSX3</accession>
<feature type="region of interest" description="Disordered" evidence="1">
    <location>
        <begin position="833"/>
        <end position="868"/>
    </location>
</feature>
<dbReference type="EMBL" id="CM008977">
    <property type="protein sequence ID" value="PNW71380.1"/>
    <property type="molecule type" value="Genomic_DNA"/>
</dbReference>
<organism evidence="2 3">
    <name type="scientific">Chlamydomonas reinhardtii</name>
    <name type="common">Chlamydomonas smithii</name>
    <dbReference type="NCBI Taxonomy" id="3055"/>
    <lineage>
        <taxon>Eukaryota</taxon>
        <taxon>Viridiplantae</taxon>
        <taxon>Chlorophyta</taxon>
        <taxon>core chlorophytes</taxon>
        <taxon>Chlorophyceae</taxon>
        <taxon>CS clade</taxon>
        <taxon>Chlamydomonadales</taxon>
        <taxon>Chlamydomonadaceae</taxon>
        <taxon>Chlamydomonas</taxon>
    </lineage>
</organism>
<sequence>MHSAVPCRQWGRRCAHTRAGTAAPSATVLHQSPQPPAPRHRLARSSGSTQRLPPASASNSSGPTSGSSYQPSSRRMAVLQQDEHSFFWGQPNSGPTAGGGGSSSHGSSSSAMDSGIQQGHVREAYVSPSMFHAIAAADSLGELQQLLELALEGHGEVDAADDFDSGGWAAEVEAGAGAGVVEGHEGEAAAAAEVTLVLPSEVVEVALAKVADWVLDEGRRGFLQPSELCGVVALLAGQLGASRMEPTAPGAYSVEDVGSILWSLASLLGAAEGLDGDASGISSSGGSSGGGDTSQGLAAVATGTLAVVRGWLAREDVRQELAGCGYLSQLVSLLWGYAALAAAVSSSSPSSSSAPGQTVSAPQAQVEVGEAMGKAVEVEAAVGASLDALARRAVELLSLSYGAGEAPVPAADLTDLSWGLAAAGRRSPDTGRLAEAVAHEVYRQISNRYSLQMPFSPSDLIKIVQSYARLKINDGSVPRMLDAVGGHVAKRIRARHVSAMTRPSDIAALLQGFADAGHRTVVIPELLAACGVQVCREVAMHNESLSPTPAPPRNASTSSSGGSGGASREGAAARFRRPHAPVWELQPPPPPPQVAGHHWSIFLSPAQVASILDSFLRLGPTPATPYHPSPLLLDSLLLAVRPQLPYMTAAEAAELTGRLAMLRHVPGPQTLEDLAAAALRAEGPTAPPGTGASSSTSTAAGTTSTTAVHRLRALWALMMMGWQPPPGAAEEVIDALLVLDDHDEDTEEDDEGGEDANGAGTRRPRLLLSVADAGRLMSALCLLPLASPSPAFTSASSASTSTAGFTSGSTQRPGGLTIQRFGRSCLRLRQAAAAASASPRGSSRSRSGSLRNSREGAGGGAGGGGGGGDDMEHAVLACGAAMTLLGHEGWEMADQVLPPALFRRAGGAVRRLLAAPYRGVEDSSVADVAAALGELVADSRGAEAAAVAAPGSAAAGQAAVWSAFRVPLDPPPLPPTLARPAAATAATAAVGWSHVGQDCEAAEGEEEEQEEEEQELASSYEPLECAALCAAVPVAHVGQALCPPSSDTPPPAGPHAEQDCPVEDQHRGCGQQQQFVTLVVDVCLPHDYAGNAPGLLPWGWTSMRQKLLTHCCAAAGLAAATVVAEAAGAKGGLDTARGGAGWKVGLISGQEAAGVRVLQLEERALYQMQGSAERVRAYVRKAVRRVSA</sequence>
<feature type="compositionally biased region" description="Gly residues" evidence="1">
    <location>
        <begin position="856"/>
        <end position="868"/>
    </location>
</feature>
<dbReference type="Gramene" id="PNW71380">
    <property type="protein sequence ID" value="PNW71380"/>
    <property type="gene ID" value="CHLRE_16g651900v5"/>
</dbReference>
<name>A0A2K3CSX3_CHLRE</name>
<feature type="region of interest" description="Disordered" evidence="1">
    <location>
        <begin position="792"/>
        <end position="816"/>
    </location>
</feature>
<feature type="region of interest" description="Disordered" evidence="1">
    <location>
        <begin position="18"/>
        <end position="116"/>
    </location>
</feature>
<dbReference type="Proteomes" id="UP000006906">
    <property type="component" value="Chromosome 16"/>
</dbReference>
<dbReference type="GeneID" id="66056509"/>
<dbReference type="RefSeq" id="XP_042915454.1">
    <property type="nucleotide sequence ID" value="XM_043070811.1"/>
</dbReference>
<dbReference type="KEGG" id="cre:CHLRE_16g651900v5"/>
<gene>
    <name evidence="2" type="ORF">CHLRE_16g651900v5</name>
</gene>
<feature type="compositionally biased region" description="Low complexity" evidence="1">
    <location>
        <begin position="792"/>
        <end position="810"/>
    </location>
</feature>
<feature type="compositionally biased region" description="Low complexity" evidence="1">
    <location>
        <begin position="833"/>
        <end position="851"/>
    </location>
</feature>
<dbReference type="AlphaFoldDB" id="A0A2K3CSX3"/>
<reference evidence="2 3" key="1">
    <citation type="journal article" date="2007" name="Science">
        <title>The Chlamydomonas genome reveals the evolution of key animal and plant functions.</title>
        <authorList>
            <person name="Merchant S.S."/>
            <person name="Prochnik S.E."/>
            <person name="Vallon O."/>
            <person name="Harris E.H."/>
            <person name="Karpowicz S.J."/>
            <person name="Witman G.B."/>
            <person name="Terry A."/>
            <person name="Salamov A."/>
            <person name="Fritz-Laylin L.K."/>
            <person name="Marechal-Drouard L."/>
            <person name="Marshall W.F."/>
            <person name="Qu L.H."/>
            <person name="Nelson D.R."/>
            <person name="Sanderfoot A.A."/>
            <person name="Spalding M.H."/>
            <person name="Kapitonov V.V."/>
            <person name="Ren Q."/>
            <person name="Ferris P."/>
            <person name="Lindquist E."/>
            <person name="Shapiro H."/>
            <person name="Lucas S.M."/>
            <person name="Grimwood J."/>
            <person name="Schmutz J."/>
            <person name="Cardol P."/>
            <person name="Cerutti H."/>
            <person name="Chanfreau G."/>
            <person name="Chen C.L."/>
            <person name="Cognat V."/>
            <person name="Croft M.T."/>
            <person name="Dent R."/>
            <person name="Dutcher S."/>
            <person name="Fernandez E."/>
            <person name="Fukuzawa H."/>
            <person name="Gonzalez-Ballester D."/>
            <person name="Gonzalez-Halphen D."/>
            <person name="Hallmann A."/>
            <person name="Hanikenne M."/>
            <person name="Hippler M."/>
            <person name="Inwood W."/>
            <person name="Jabbari K."/>
            <person name="Kalanon M."/>
            <person name="Kuras R."/>
            <person name="Lefebvre P.A."/>
            <person name="Lemaire S.D."/>
            <person name="Lobanov A.V."/>
            <person name="Lohr M."/>
            <person name="Manuell A."/>
            <person name="Meier I."/>
            <person name="Mets L."/>
            <person name="Mittag M."/>
            <person name="Mittelmeier T."/>
            <person name="Moroney J.V."/>
            <person name="Moseley J."/>
            <person name="Napoli C."/>
            <person name="Nedelcu A.M."/>
            <person name="Niyogi K."/>
            <person name="Novoselov S.V."/>
            <person name="Paulsen I.T."/>
            <person name="Pazour G."/>
            <person name="Purton S."/>
            <person name="Ral J.P."/>
            <person name="Riano-Pachon D.M."/>
            <person name="Riekhof W."/>
            <person name="Rymarquis L."/>
            <person name="Schroda M."/>
            <person name="Stern D."/>
            <person name="Umen J."/>
            <person name="Willows R."/>
            <person name="Wilson N."/>
            <person name="Zimmer S.L."/>
            <person name="Allmer J."/>
            <person name="Balk J."/>
            <person name="Bisova K."/>
            <person name="Chen C.J."/>
            <person name="Elias M."/>
            <person name="Gendler K."/>
            <person name="Hauser C."/>
            <person name="Lamb M.R."/>
            <person name="Ledford H."/>
            <person name="Long J.C."/>
            <person name="Minagawa J."/>
            <person name="Page M.D."/>
            <person name="Pan J."/>
            <person name="Pootakham W."/>
            <person name="Roje S."/>
            <person name="Rose A."/>
            <person name="Stahlberg E."/>
            <person name="Terauchi A.M."/>
            <person name="Yang P."/>
            <person name="Ball S."/>
            <person name="Bowler C."/>
            <person name="Dieckmann C.L."/>
            <person name="Gladyshev V.N."/>
            <person name="Green P."/>
            <person name="Jorgensen R."/>
            <person name="Mayfield S."/>
            <person name="Mueller-Roeber B."/>
            <person name="Rajamani S."/>
            <person name="Sayre R.T."/>
            <person name="Brokstein P."/>
            <person name="Dubchak I."/>
            <person name="Goodstein D."/>
            <person name="Hornick L."/>
            <person name="Huang Y.W."/>
            <person name="Jhaveri J."/>
            <person name="Luo Y."/>
            <person name="Martinez D."/>
            <person name="Ngau W.C."/>
            <person name="Otillar B."/>
            <person name="Poliakov A."/>
            <person name="Porter A."/>
            <person name="Szajkowski L."/>
            <person name="Werner G."/>
            <person name="Zhou K."/>
            <person name="Grigoriev I.V."/>
            <person name="Rokhsar D.S."/>
            <person name="Grossman A.R."/>
        </authorList>
    </citation>
    <scope>NUCLEOTIDE SEQUENCE [LARGE SCALE GENOMIC DNA]</scope>
    <source>
        <strain evidence="3">CC-503</strain>
    </source>
</reference>
<protein>
    <submittedName>
        <fullName evidence="2">Uncharacterized protein</fullName>
    </submittedName>
</protein>
<feature type="compositionally biased region" description="Low complexity" evidence="1">
    <location>
        <begin position="104"/>
        <end position="115"/>
    </location>
</feature>
<evidence type="ECO:0000313" key="2">
    <source>
        <dbReference type="EMBL" id="PNW71380.1"/>
    </source>
</evidence>
<feature type="region of interest" description="Disordered" evidence="1">
    <location>
        <begin position="682"/>
        <end position="704"/>
    </location>
</feature>
<dbReference type="InParanoid" id="A0A2K3CSX3"/>
<evidence type="ECO:0000256" key="1">
    <source>
        <dbReference type="SAM" id="MobiDB-lite"/>
    </source>
</evidence>
<feature type="region of interest" description="Disordered" evidence="1">
    <location>
        <begin position="1042"/>
        <end position="1065"/>
    </location>
</feature>
<feature type="compositionally biased region" description="Low complexity" evidence="1">
    <location>
        <begin position="53"/>
        <end position="73"/>
    </location>
</feature>